<keyword evidence="2 8" id="KW-0863">Zinc-finger</keyword>
<accession>S8CSV2</accession>
<reference evidence="11 12" key="1">
    <citation type="journal article" date="2013" name="BMC Genomics">
        <title>The miniature genome of a carnivorous plant Genlisea aurea contains a low number of genes and short non-coding sequences.</title>
        <authorList>
            <person name="Leushkin E.V."/>
            <person name="Sutormin R.A."/>
            <person name="Nabieva E.R."/>
            <person name="Penin A.A."/>
            <person name="Kondrashov A.S."/>
            <person name="Logacheva M.D."/>
        </authorList>
    </citation>
    <scope>NUCLEOTIDE SEQUENCE [LARGE SCALE GENOMIC DNA]</scope>
</reference>
<dbReference type="SUPFAM" id="SSF57716">
    <property type="entry name" value="Glucocorticoid receptor-like (DNA-binding domain)"/>
    <property type="match status" value="1"/>
</dbReference>
<dbReference type="Gene3D" id="3.30.50.10">
    <property type="entry name" value="Erythroid Transcription Factor GATA-1, subunit A"/>
    <property type="match status" value="1"/>
</dbReference>
<dbReference type="GO" id="GO:0008270">
    <property type="term" value="F:zinc ion binding"/>
    <property type="evidence" value="ECO:0007669"/>
    <property type="project" value="UniProtKB-KW"/>
</dbReference>
<proteinExistence type="inferred from homology"/>
<evidence type="ECO:0000256" key="2">
    <source>
        <dbReference type="ARBA" id="ARBA00022771"/>
    </source>
</evidence>
<evidence type="ECO:0000256" key="8">
    <source>
        <dbReference type="PROSITE-ProRule" id="PRU00094"/>
    </source>
</evidence>
<evidence type="ECO:0000313" key="11">
    <source>
        <dbReference type="EMBL" id="EPS69915.1"/>
    </source>
</evidence>
<dbReference type="GO" id="GO:0043565">
    <property type="term" value="F:sequence-specific DNA binding"/>
    <property type="evidence" value="ECO:0007669"/>
    <property type="project" value="InterPro"/>
</dbReference>
<dbReference type="Pfam" id="PF00320">
    <property type="entry name" value="GATA"/>
    <property type="match status" value="1"/>
</dbReference>
<evidence type="ECO:0000256" key="3">
    <source>
        <dbReference type="ARBA" id="ARBA00022833"/>
    </source>
</evidence>
<keyword evidence="1" id="KW-0479">Metal-binding</keyword>
<dbReference type="AlphaFoldDB" id="S8CSV2"/>
<keyword evidence="5" id="KW-0238">DNA-binding</keyword>
<evidence type="ECO:0000256" key="7">
    <source>
        <dbReference type="ARBA" id="ARBA00024019"/>
    </source>
</evidence>
<sequence length="231" mass="25574">MAHRSAIRLSKEHGEYMTARLMMEFAVGMPLQHVILEGDCLALIQTLNHPSTMADTRLDTILQDILHLTSGKMSNKGKGESQGGDEKEEEKLDLTLSLGHSSKRKETLNKKLWGYNIPTINPNTITCSSSSFNTHYQATTDYYKYSYDGAMPMAINAAVGNVVVPPSPSNYAYGRSDMASPNRKRNAHESRVCRDCGATMTPLWRKGPAGRQTLCNACGLKHLRMAKKDGH</sequence>
<feature type="region of interest" description="Disordered" evidence="9">
    <location>
        <begin position="72"/>
        <end position="91"/>
    </location>
</feature>
<dbReference type="PROSITE" id="PS00344">
    <property type="entry name" value="GATA_ZN_FINGER_1"/>
    <property type="match status" value="1"/>
</dbReference>
<evidence type="ECO:0000256" key="4">
    <source>
        <dbReference type="ARBA" id="ARBA00023015"/>
    </source>
</evidence>
<dbReference type="EMBL" id="AUSU01001902">
    <property type="protein sequence ID" value="EPS69915.1"/>
    <property type="molecule type" value="Genomic_DNA"/>
</dbReference>
<name>S8CSV2_9LAMI</name>
<keyword evidence="4" id="KW-0805">Transcription regulation</keyword>
<evidence type="ECO:0000313" key="12">
    <source>
        <dbReference type="Proteomes" id="UP000015453"/>
    </source>
</evidence>
<comment type="caution">
    <text evidence="11">The sequence shown here is derived from an EMBL/GenBank/DDBJ whole genome shotgun (WGS) entry which is preliminary data.</text>
</comment>
<keyword evidence="12" id="KW-1185">Reference proteome</keyword>
<dbReference type="OrthoDB" id="914111at2759"/>
<dbReference type="PANTHER" id="PTHR46813">
    <property type="entry name" value="GATA TRANSCRIPTION FACTOR 18"/>
    <property type="match status" value="1"/>
</dbReference>
<evidence type="ECO:0000259" key="10">
    <source>
        <dbReference type="PROSITE" id="PS50114"/>
    </source>
</evidence>
<evidence type="ECO:0000256" key="5">
    <source>
        <dbReference type="ARBA" id="ARBA00023125"/>
    </source>
</evidence>
<dbReference type="SMART" id="SM00401">
    <property type="entry name" value="ZnF_GATA"/>
    <property type="match status" value="1"/>
</dbReference>
<protein>
    <recommendedName>
        <fullName evidence="10">GATA-type domain-containing protein</fullName>
    </recommendedName>
</protein>
<dbReference type="InterPro" id="IPR000679">
    <property type="entry name" value="Znf_GATA"/>
</dbReference>
<evidence type="ECO:0000256" key="1">
    <source>
        <dbReference type="ARBA" id="ARBA00022723"/>
    </source>
</evidence>
<dbReference type="GO" id="GO:0006355">
    <property type="term" value="P:regulation of DNA-templated transcription"/>
    <property type="evidence" value="ECO:0007669"/>
    <property type="project" value="InterPro"/>
</dbReference>
<evidence type="ECO:0000256" key="9">
    <source>
        <dbReference type="SAM" id="MobiDB-lite"/>
    </source>
</evidence>
<comment type="similarity">
    <text evidence="7">Belongs to the type IV zinc-finger family. Class B subfamily.</text>
</comment>
<dbReference type="CDD" id="cd00202">
    <property type="entry name" value="ZnF_GATA"/>
    <property type="match status" value="1"/>
</dbReference>
<dbReference type="PANTHER" id="PTHR46813:SF16">
    <property type="entry name" value="GATA TRANSCRIPTION FACTOR 18"/>
    <property type="match status" value="1"/>
</dbReference>
<dbReference type="PROSITE" id="PS50114">
    <property type="entry name" value="GATA_ZN_FINGER_2"/>
    <property type="match status" value="1"/>
</dbReference>
<dbReference type="InterPro" id="IPR013088">
    <property type="entry name" value="Znf_NHR/GATA"/>
</dbReference>
<dbReference type="Proteomes" id="UP000015453">
    <property type="component" value="Unassembled WGS sequence"/>
</dbReference>
<feature type="domain" description="GATA-type" evidence="10">
    <location>
        <begin position="187"/>
        <end position="222"/>
    </location>
</feature>
<evidence type="ECO:0000256" key="6">
    <source>
        <dbReference type="ARBA" id="ARBA00023163"/>
    </source>
</evidence>
<keyword evidence="6" id="KW-0804">Transcription</keyword>
<organism evidence="11 12">
    <name type="scientific">Genlisea aurea</name>
    <dbReference type="NCBI Taxonomy" id="192259"/>
    <lineage>
        <taxon>Eukaryota</taxon>
        <taxon>Viridiplantae</taxon>
        <taxon>Streptophyta</taxon>
        <taxon>Embryophyta</taxon>
        <taxon>Tracheophyta</taxon>
        <taxon>Spermatophyta</taxon>
        <taxon>Magnoliopsida</taxon>
        <taxon>eudicotyledons</taxon>
        <taxon>Gunneridae</taxon>
        <taxon>Pentapetalae</taxon>
        <taxon>asterids</taxon>
        <taxon>lamiids</taxon>
        <taxon>Lamiales</taxon>
        <taxon>Lentibulariaceae</taxon>
        <taxon>Genlisea</taxon>
    </lineage>
</organism>
<gene>
    <name evidence="11" type="ORF">M569_04850</name>
</gene>
<keyword evidence="3" id="KW-0862">Zinc</keyword>